<dbReference type="EMBL" id="FNGA01000004">
    <property type="protein sequence ID" value="SDL30320.1"/>
    <property type="molecule type" value="Genomic_DNA"/>
</dbReference>
<dbReference type="Proteomes" id="UP000199053">
    <property type="component" value="Unassembled WGS sequence"/>
</dbReference>
<dbReference type="InterPro" id="IPR013108">
    <property type="entry name" value="Amidohydro_3"/>
</dbReference>
<dbReference type="Gene3D" id="3.20.20.140">
    <property type="entry name" value="Metal-dependent hydrolases"/>
    <property type="match status" value="1"/>
</dbReference>
<dbReference type="OrthoDB" id="5485695at2"/>
<feature type="domain" description="Amidohydrolase 3" evidence="1">
    <location>
        <begin position="98"/>
        <end position="681"/>
    </location>
</feature>
<dbReference type="Pfam" id="PF07969">
    <property type="entry name" value="Amidohydro_3"/>
    <property type="match status" value="1"/>
</dbReference>
<keyword evidence="3" id="KW-1185">Reference proteome</keyword>
<dbReference type="PANTHER" id="PTHR22642">
    <property type="entry name" value="IMIDAZOLONEPROPIONASE"/>
    <property type="match status" value="1"/>
</dbReference>
<reference evidence="3" key="1">
    <citation type="submission" date="2016-10" db="EMBL/GenBank/DDBJ databases">
        <authorList>
            <person name="Varghese N."/>
            <person name="Submissions S."/>
        </authorList>
    </citation>
    <scope>NUCLEOTIDE SEQUENCE [LARGE SCALE GENOMIC DNA]</scope>
    <source>
        <strain evidence="3">DSM 16995</strain>
    </source>
</reference>
<dbReference type="InterPro" id="IPR032466">
    <property type="entry name" value="Metal_Hydrolase"/>
</dbReference>
<dbReference type="SUPFAM" id="SSF51556">
    <property type="entry name" value="Metallo-dependent hydrolases"/>
    <property type="match status" value="1"/>
</dbReference>
<dbReference type="InterPro" id="IPR011059">
    <property type="entry name" value="Metal-dep_hydrolase_composite"/>
</dbReference>
<evidence type="ECO:0000313" key="2">
    <source>
        <dbReference type="EMBL" id="SDL30320.1"/>
    </source>
</evidence>
<gene>
    <name evidence="2" type="ORF">SAMN05660337_2572</name>
</gene>
<protein>
    <submittedName>
        <fullName evidence="2">Amidohydrolase family protein</fullName>
    </submittedName>
</protein>
<dbReference type="RefSeq" id="WP_092161748.1">
    <property type="nucleotide sequence ID" value="NZ_FNGA01000004.1"/>
</dbReference>
<accession>A0A1G9IYM7</accession>
<organism evidence="2 3">
    <name type="scientific">Maridesulfovibrio ferrireducens</name>
    <dbReference type="NCBI Taxonomy" id="246191"/>
    <lineage>
        <taxon>Bacteria</taxon>
        <taxon>Pseudomonadati</taxon>
        <taxon>Thermodesulfobacteriota</taxon>
        <taxon>Desulfovibrionia</taxon>
        <taxon>Desulfovibrionales</taxon>
        <taxon>Desulfovibrionaceae</taxon>
        <taxon>Maridesulfovibrio</taxon>
    </lineage>
</organism>
<sequence length="685" mass="76694">MNCPKRSETALLQTLTRSYPELLGVEKRDLRLEDIDPDVNYRIEPECEYDPDAKADLVIKNACLNDGRKANIAIAGNIITRVGSADEIDQVIGSTTKILDAKGNSVSPGFVDSHLHLDVAMQRLGTLTIEDVETAADFKKRLRKYAKENSSSPILYVFGLHYFDDPIIPAETCRQTLDEIVNDKPLLVFAHDMHTAWANTRAVEEAELLHKMPPYPPLIKELGLEQKIIVDSNGIPTGEFREPDVYSFLEGPLQAKYPSSVEQQLSDLEVVCKQLAGYGITGVHRMALAQPAEDLSFLLLLLELEQQDRLPIRVSSSFSSVADHNMLNDVLIGYAARDLLTKARKKEITAAQLHDRLLELLKDAGTDRHEKVKKMAAKGGHGANHPMMNELVKVSRKLTDIIHKKHIGQHAKRENPHQKNSMPEHIKYHAKIRLDTLKIFMDGVIEKDTAYRLDKDPSQGIPEFNQDDLDRILAFADRLGIQVAAHSIGDGSVKSMLDAISKARKINKDIDKKRGDRIPHRVEHIETCSQEDLPRFGKLDVIASMQPLHERGPMTMWHTLVPKSEWNTAFAWKETLVDDATLVFGSDWPIVSCDPRAGINHAVTRKPWYEGARNQSVSLNEAVAAYTSGAALSEYCQNIKGEIKSGMLADMVILSGNIKKLEKESFNLEIETTICDGKVVYMKQS</sequence>
<name>A0A1G9IYM7_9BACT</name>
<evidence type="ECO:0000259" key="1">
    <source>
        <dbReference type="Pfam" id="PF07969"/>
    </source>
</evidence>
<proteinExistence type="predicted"/>
<dbReference type="STRING" id="246191.SAMN05660337_2572"/>
<dbReference type="GO" id="GO:0016810">
    <property type="term" value="F:hydrolase activity, acting on carbon-nitrogen (but not peptide) bonds"/>
    <property type="evidence" value="ECO:0007669"/>
    <property type="project" value="InterPro"/>
</dbReference>
<evidence type="ECO:0000313" key="3">
    <source>
        <dbReference type="Proteomes" id="UP000199053"/>
    </source>
</evidence>
<keyword evidence="2" id="KW-0378">Hydrolase</keyword>
<dbReference type="Gene3D" id="3.10.310.70">
    <property type="match status" value="1"/>
</dbReference>
<dbReference type="AlphaFoldDB" id="A0A1G9IYM7"/>
<dbReference type="Gene3D" id="2.30.40.10">
    <property type="entry name" value="Urease, subunit C, domain 1"/>
    <property type="match status" value="1"/>
</dbReference>
<dbReference type="SUPFAM" id="SSF51338">
    <property type="entry name" value="Composite domain of metallo-dependent hydrolases"/>
    <property type="match status" value="1"/>
</dbReference>
<dbReference type="PANTHER" id="PTHR22642:SF2">
    <property type="entry name" value="PROTEIN LONG AFTER FAR-RED 3"/>
    <property type="match status" value="1"/>
</dbReference>